<dbReference type="InterPro" id="IPR006512">
    <property type="entry name" value="YidE_YbjL"/>
</dbReference>
<feature type="transmembrane region" description="Helical" evidence="8">
    <location>
        <begin position="369"/>
        <end position="389"/>
    </location>
</feature>
<feature type="transmembrane region" description="Helical" evidence="8">
    <location>
        <begin position="490"/>
        <end position="511"/>
    </location>
</feature>
<dbReference type="Pfam" id="PF02080">
    <property type="entry name" value="TrkA_C"/>
    <property type="match status" value="1"/>
</dbReference>
<comment type="similarity">
    <text evidence="2">Belongs to the AAE transporter (TC 2.A.81) family.</text>
</comment>
<evidence type="ECO:0000259" key="9">
    <source>
        <dbReference type="PROSITE" id="PS51202"/>
    </source>
</evidence>
<keyword evidence="3" id="KW-0813">Transport</keyword>
<dbReference type="RefSeq" id="WP_097651676.1">
    <property type="nucleotide sequence ID" value="NZ_LYXE01000063.1"/>
</dbReference>
<dbReference type="GO" id="GO:0008324">
    <property type="term" value="F:monoatomic cation transmembrane transporter activity"/>
    <property type="evidence" value="ECO:0007669"/>
    <property type="project" value="InterPro"/>
</dbReference>
<feature type="transmembrane region" description="Helical" evidence="8">
    <location>
        <begin position="6"/>
        <end position="23"/>
    </location>
</feature>
<dbReference type="Pfam" id="PF06826">
    <property type="entry name" value="Asp-Al_Ex"/>
    <property type="match status" value="2"/>
</dbReference>
<dbReference type="InterPro" id="IPR050144">
    <property type="entry name" value="AAE_transporter"/>
</dbReference>
<feature type="transmembrane region" description="Helical" evidence="8">
    <location>
        <begin position="156"/>
        <end position="177"/>
    </location>
</feature>
<organism evidence="10 11">
    <name type="scientific">Candidatus Chloroploca asiatica</name>
    <dbReference type="NCBI Taxonomy" id="1506545"/>
    <lineage>
        <taxon>Bacteria</taxon>
        <taxon>Bacillati</taxon>
        <taxon>Chloroflexota</taxon>
        <taxon>Chloroflexia</taxon>
        <taxon>Chloroflexales</taxon>
        <taxon>Chloroflexineae</taxon>
        <taxon>Oscillochloridaceae</taxon>
        <taxon>Candidatus Chloroploca</taxon>
    </lineage>
</organism>
<sequence>MLELLIDNPLLLLFVVSAIGYLIGRIKIGGISLGVAAVLFVGLAFGALDPELRLPEIVYLLGLVLFVYTIGLSSGPGFFASLQRKGLRDNLLVLGIILFATGLTLLAAWILGLGAPVAAGMFAGSLTNTPALAGVIEQLKTGAFGPVTEAILAYPVVGYSVTYPMGVLGMIMAIYLLQRLWKINYADEARTMPGLNIGTEHLVSRTIRVTRPEMDGRNIGELLRNQRWNVVFGRIQHDGLVNIVTSDAYLRLNDLVSVIGQNEEVERVATGLGELTPEQLELDRHTLDFRRIFVSNPAVLGKRLRDLDLPRTQGAIITRVRRGDSDILPHGDTILEPGDRVRVVTRRENLEAITKYFGDSYRHLSEIDVVSLGLGLALGLLVGMIPLPLPGGMQFTLGFAGGPLIVALILGWLERTGPIVWSLPYSANLTLRQLGLTFFLAGVGTRSGYSFVSTFSQGGGLGIFIFIAGALITAASAFGLLIIGHKMLKIPMGICIGMLAGMQTQPAVLAFANEQAGNDLPNIGYATVYPLATIGKIICAQMLLVLVQ</sequence>
<feature type="domain" description="RCK C-terminal" evidence="9">
    <location>
        <begin position="190"/>
        <end position="274"/>
    </location>
</feature>
<accession>A0A2H3KP56</accession>
<dbReference type="InterPro" id="IPR036721">
    <property type="entry name" value="RCK_C_sf"/>
</dbReference>
<dbReference type="PROSITE" id="PS51202">
    <property type="entry name" value="RCK_C"/>
    <property type="match status" value="2"/>
</dbReference>
<feature type="transmembrane region" description="Helical" evidence="8">
    <location>
        <begin position="91"/>
        <end position="111"/>
    </location>
</feature>
<evidence type="ECO:0000313" key="10">
    <source>
        <dbReference type="EMBL" id="PDV99912.1"/>
    </source>
</evidence>
<keyword evidence="7 8" id="KW-0472">Membrane</keyword>
<dbReference type="AlphaFoldDB" id="A0A2H3KP56"/>
<comment type="caution">
    <text evidence="10">The sequence shown here is derived from an EMBL/GenBank/DDBJ whole genome shotgun (WGS) entry which is preliminary data.</text>
</comment>
<dbReference type="PANTHER" id="PTHR30445:SF3">
    <property type="entry name" value="TRANSPORT PROTEIN YIDE-RELATED"/>
    <property type="match status" value="1"/>
</dbReference>
<gene>
    <name evidence="10" type="ORF">A9Q02_01490</name>
</gene>
<name>A0A2H3KP56_9CHLR</name>
<reference evidence="10 11" key="1">
    <citation type="submission" date="2016-05" db="EMBL/GenBank/DDBJ databases">
        <authorList>
            <person name="Lavstsen T."/>
            <person name="Jespersen J.S."/>
        </authorList>
    </citation>
    <scope>NUCLEOTIDE SEQUENCE [LARGE SCALE GENOMIC DNA]</scope>
    <source>
        <strain evidence="10 11">B7-9</strain>
    </source>
</reference>
<comment type="subcellular location">
    <subcellularLocation>
        <location evidence="1">Cell membrane</location>
        <topology evidence="1">Multi-pass membrane protein</topology>
    </subcellularLocation>
</comment>
<feature type="transmembrane region" description="Helical" evidence="8">
    <location>
        <begin position="523"/>
        <end position="547"/>
    </location>
</feature>
<keyword evidence="5 8" id="KW-0812">Transmembrane</keyword>
<dbReference type="OrthoDB" id="9155749at2"/>
<dbReference type="NCBIfam" id="TIGR01625">
    <property type="entry name" value="YidE_YbjL_dupl"/>
    <property type="match status" value="2"/>
</dbReference>
<evidence type="ECO:0000256" key="4">
    <source>
        <dbReference type="ARBA" id="ARBA00022475"/>
    </source>
</evidence>
<evidence type="ECO:0000256" key="8">
    <source>
        <dbReference type="SAM" id="Phobius"/>
    </source>
</evidence>
<dbReference type="Proteomes" id="UP000220922">
    <property type="component" value="Unassembled WGS sequence"/>
</dbReference>
<dbReference type="EMBL" id="LYXE01000063">
    <property type="protein sequence ID" value="PDV99912.1"/>
    <property type="molecule type" value="Genomic_DNA"/>
</dbReference>
<evidence type="ECO:0000256" key="5">
    <source>
        <dbReference type="ARBA" id="ARBA00022692"/>
    </source>
</evidence>
<evidence type="ECO:0000313" key="11">
    <source>
        <dbReference type="Proteomes" id="UP000220922"/>
    </source>
</evidence>
<keyword evidence="6 8" id="KW-1133">Transmembrane helix</keyword>
<proteinExistence type="inferred from homology"/>
<evidence type="ECO:0000256" key="1">
    <source>
        <dbReference type="ARBA" id="ARBA00004651"/>
    </source>
</evidence>
<evidence type="ECO:0000256" key="3">
    <source>
        <dbReference type="ARBA" id="ARBA00022448"/>
    </source>
</evidence>
<feature type="transmembrane region" description="Helical" evidence="8">
    <location>
        <begin position="60"/>
        <end position="79"/>
    </location>
</feature>
<keyword evidence="4" id="KW-1003">Cell membrane</keyword>
<dbReference type="Gene3D" id="3.30.70.1450">
    <property type="entry name" value="Regulator of K+ conductance, C-terminal domain"/>
    <property type="match status" value="1"/>
</dbReference>
<dbReference type="InterPro" id="IPR006037">
    <property type="entry name" value="RCK_C"/>
</dbReference>
<feature type="domain" description="RCK C-terminal" evidence="9">
    <location>
        <begin position="275"/>
        <end position="359"/>
    </location>
</feature>
<dbReference type="SUPFAM" id="SSF116726">
    <property type="entry name" value="TrkA C-terminal domain-like"/>
    <property type="match status" value="2"/>
</dbReference>
<feature type="transmembrane region" description="Helical" evidence="8">
    <location>
        <begin position="30"/>
        <end position="48"/>
    </location>
</feature>
<feature type="transmembrane region" description="Helical" evidence="8">
    <location>
        <begin position="395"/>
        <end position="413"/>
    </location>
</feature>
<dbReference type="GO" id="GO:0005886">
    <property type="term" value="C:plasma membrane"/>
    <property type="evidence" value="ECO:0007669"/>
    <property type="project" value="UniProtKB-SubCell"/>
</dbReference>
<evidence type="ECO:0000256" key="6">
    <source>
        <dbReference type="ARBA" id="ARBA00022989"/>
    </source>
</evidence>
<feature type="transmembrane region" description="Helical" evidence="8">
    <location>
        <begin position="461"/>
        <end position="483"/>
    </location>
</feature>
<feature type="transmembrane region" description="Helical" evidence="8">
    <location>
        <begin position="434"/>
        <end position="455"/>
    </location>
</feature>
<evidence type="ECO:0000256" key="2">
    <source>
        <dbReference type="ARBA" id="ARBA00009854"/>
    </source>
</evidence>
<dbReference type="PANTHER" id="PTHR30445">
    <property type="entry name" value="K(+)_H(+) ANTIPORTER SUBUNIT KHTT"/>
    <property type="match status" value="1"/>
</dbReference>
<evidence type="ECO:0000256" key="7">
    <source>
        <dbReference type="ARBA" id="ARBA00023136"/>
    </source>
</evidence>
<keyword evidence="11" id="KW-1185">Reference proteome</keyword>
<dbReference type="GO" id="GO:0006813">
    <property type="term" value="P:potassium ion transport"/>
    <property type="evidence" value="ECO:0007669"/>
    <property type="project" value="InterPro"/>
</dbReference>
<protein>
    <submittedName>
        <fullName evidence="10">Transporter</fullName>
    </submittedName>
</protein>